<proteinExistence type="predicted"/>
<accession>A0ABQ0B6U7</accession>
<dbReference type="RefSeq" id="WP_390404069.1">
    <property type="nucleotide sequence ID" value="NZ_BAABYW010000001.1"/>
</dbReference>
<organism evidence="1 2">
    <name type="scientific">Blautia hominis</name>
    <dbReference type="NCBI Taxonomy" id="2025493"/>
    <lineage>
        <taxon>Bacteria</taxon>
        <taxon>Bacillati</taxon>
        <taxon>Bacillota</taxon>
        <taxon>Clostridia</taxon>
        <taxon>Lachnospirales</taxon>
        <taxon>Lachnospiraceae</taxon>
        <taxon>Blautia</taxon>
    </lineage>
</organism>
<gene>
    <name evidence="1" type="ORF">K040078D81_12900</name>
</gene>
<evidence type="ECO:0000313" key="2">
    <source>
        <dbReference type="Proteomes" id="UP001600943"/>
    </source>
</evidence>
<protein>
    <recommendedName>
        <fullName evidence="3">Transposase, YhgA-like</fullName>
    </recommendedName>
</protein>
<keyword evidence="2" id="KW-1185">Reference proteome</keyword>
<evidence type="ECO:0008006" key="3">
    <source>
        <dbReference type="Google" id="ProtNLM"/>
    </source>
</evidence>
<comment type="caution">
    <text evidence="1">The sequence shown here is derived from an EMBL/GenBank/DDBJ whole genome shotgun (WGS) entry which is preliminary data.</text>
</comment>
<reference evidence="1 2" key="1">
    <citation type="submission" date="2024-04" db="EMBL/GenBank/DDBJ databases">
        <title>Defined microbial consortia suppress multidrug-resistant proinflammatory Enterobacteriaceae via ecological control.</title>
        <authorList>
            <person name="Furuichi M."/>
            <person name="Kawaguchi T."/>
            <person name="Pust M."/>
            <person name="Yasuma K."/>
            <person name="Plichta D."/>
            <person name="Hasegawa N."/>
            <person name="Ohya T."/>
            <person name="Bhattarai S."/>
            <person name="Sasajima S."/>
            <person name="Aoto Y."/>
            <person name="Tuganbaev T."/>
            <person name="Yaginuma M."/>
            <person name="Ueda M."/>
            <person name="Okahashi N."/>
            <person name="Amafuji K."/>
            <person name="Kiridooshi Y."/>
            <person name="Sugita K."/>
            <person name="Strazar M."/>
            <person name="Skelly A."/>
            <person name="Suda W."/>
            <person name="Hattori M."/>
            <person name="Nakamoto N."/>
            <person name="Caballero S."/>
            <person name="Norman J."/>
            <person name="Olle B."/>
            <person name="Tanoue T."/>
            <person name="Arita M."/>
            <person name="Bucci V."/>
            <person name="Atarashi K."/>
            <person name="Xavier R."/>
            <person name="Honda K."/>
        </authorList>
    </citation>
    <scope>NUCLEOTIDE SEQUENCE [LARGE SCALE GENOMIC DNA]</scope>
    <source>
        <strain evidence="2">k04-0078-D8-1</strain>
    </source>
</reference>
<evidence type="ECO:0000313" key="1">
    <source>
        <dbReference type="EMBL" id="GAA6407173.1"/>
    </source>
</evidence>
<name>A0ABQ0B6U7_9FIRM</name>
<sequence>MKFRIRYGLQAVFRRIHINRQYKDRLFRMVFRRKRELLDLYNAVNGTEYTNVDDLTVITIDDVIYLGMKNDIAFLIGCDMNLYEHQSSWNPNMPLRGLLYFADMLRGYIEKNGLDIYSSGKIKLPVPRYIIFYNGTREAPDKSEMRLSDSFMEYAGEAALECRAVLLNINKGHNKKIMDKCKRLSDYAYFIQAVRDFAVKEQSLEKAVSLAVEECIEKDILADILRKNRAEVMNVVLTSYNVKQHNQTLKREGREEGIRAMVEVCRELDIPDAIIKEKLKEKFNLNDMDADRMLDN</sequence>
<dbReference type="EMBL" id="BAABYW010000001">
    <property type="protein sequence ID" value="GAA6407173.1"/>
    <property type="molecule type" value="Genomic_DNA"/>
</dbReference>
<dbReference type="Proteomes" id="UP001600943">
    <property type="component" value="Unassembled WGS sequence"/>
</dbReference>